<dbReference type="SMART" id="SM01110">
    <property type="entry name" value="Cutinase"/>
    <property type="match status" value="1"/>
</dbReference>
<evidence type="ECO:0000256" key="2">
    <source>
        <dbReference type="ARBA" id="ARBA00007534"/>
    </source>
</evidence>
<feature type="active site" description="Nucleophile" evidence="10">
    <location>
        <position position="178"/>
    </location>
</feature>
<comment type="subcellular location">
    <subcellularLocation>
        <location evidence="1 12">Secreted</location>
    </subcellularLocation>
</comment>
<evidence type="ECO:0000256" key="14">
    <source>
        <dbReference type="SAM" id="MobiDB-lite"/>
    </source>
</evidence>
<evidence type="ECO:0000313" key="15">
    <source>
        <dbReference type="EMBL" id="KAF4633673.1"/>
    </source>
</evidence>
<dbReference type="InterPro" id="IPR029058">
    <property type="entry name" value="AB_hydrolase_fold"/>
</dbReference>
<evidence type="ECO:0000256" key="7">
    <source>
        <dbReference type="ARBA" id="ARBA00022801"/>
    </source>
</evidence>
<keyword evidence="7 12" id="KW-0378">Hydrolase</keyword>
<feature type="signal peptide" evidence="12">
    <location>
        <begin position="1"/>
        <end position="17"/>
    </location>
</feature>
<feature type="compositionally biased region" description="Polar residues" evidence="14">
    <location>
        <begin position="525"/>
        <end position="536"/>
    </location>
</feature>
<dbReference type="PANTHER" id="PTHR48250:SF1">
    <property type="entry name" value="CUTINASE"/>
    <property type="match status" value="1"/>
</dbReference>
<evidence type="ECO:0000256" key="9">
    <source>
        <dbReference type="ARBA" id="ARBA00034045"/>
    </source>
</evidence>
<feature type="coiled-coil region" evidence="13">
    <location>
        <begin position="555"/>
        <end position="609"/>
    </location>
</feature>
<name>A0A8H4W4A3_9HELO</name>
<evidence type="ECO:0000256" key="1">
    <source>
        <dbReference type="ARBA" id="ARBA00004613"/>
    </source>
</evidence>
<keyword evidence="4 12" id="KW-0719">Serine esterase</keyword>
<dbReference type="InterPro" id="IPR043580">
    <property type="entry name" value="CUTINASE_1"/>
</dbReference>
<dbReference type="GO" id="GO:0016052">
    <property type="term" value="P:carbohydrate catabolic process"/>
    <property type="evidence" value="ECO:0007669"/>
    <property type="project" value="TreeGrafter"/>
</dbReference>
<proteinExistence type="inferred from homology"/>
<keyword evidence="16" id="KW-1185">Reference proteome</keyword>
<feature type="coiled-coil region" evidence="13">
    <location>
        <begin position="676"/>
        <end position="703"/>
    </location>
</feature>
<evidence type="ECO:0000256" key="11">
    <source>
        <dbReference type="PIRSR" id="PIRSR611150-2"/>
    </source>
</evidence>
<comment type="caution">
    <text evidence="15">The sequence shown here is derived from an EMBL/GenBank/DDBJ whole genome shotgun (WGS) entry which is preliminary data.</text>
</comment>
<evidence type="ECO:0000313" key="16">
    <source>
        <dbReference type="Proteomes" id="UP000566819"/>
    </source>
</evidence>
<keyword evidence="6 12" id="KW-0732">Signal</keyword>
<dbReference type="PANTHER" id="PTHR48250">
    <property type="entry name" value="CUTINASE 2-RELATED"/>
    <property type="match status" value="1"/>
</dbReference>
<keyword evidence="13" id="KW-0175">Coiled coil</keyword>
<protein>
    <recommendedName>
        <fullName evidence="3 12">Cutinase</fullName>
        <ecNumber evidence="3 12">3.1.1.74</ecNumber>
    </recommendedName>
</protein>
<feature type="compositionally biased region" description="Low complexity" evidence="14">
    <location>
        <begin position="899"/>
        <end position="910"/>
    </location>
</feature>
<dbReference type="InterPro" id="IPR011150">
    <property type="entry name" value="Cutinase_monf"/>
</dbReference>
<comment type="similarity">
    <text evidence="2 12">Belongs to the cutinase family.</text>
</comment>
<evidence type="ECO:0000256" key="12">
    <source>
        <dbReference type="RuleBase" id="RU361263"/>
    </source>
</evidence>
<keyword evidence="5 12" id="KW-0964">Secreted</keyword>
<dbReference type="GO" id="GO:0050525">
    <property type="term" value="F:cutinase activity"/>
    <property type="evidence" value="ECO:0007669"/>
    <property type="project" value="UniProtKB-UniRule"/>
</dbReference>
<dbReference type="EC" id="3.1.1.74" evidence="3 12"/>
<evidence type="ECO:0000256" key="13">
    <source>
        <dbReference type="SAM" id="Coils"/>
    </source>
</evidence>
<dbReference type="EMBL" id="JAAMPI010000241">
    <property type="protein sequence ID" value="KAF4633673.1"/>
    <property type="molecule type" value="Genomic_DNA"/>
</dbReference>
<evidence type="ECO:0000256" key="5">
    <source>
        <dbReference type="ARBA" id="ARBA00022525"/>
    </source>
</evidence>
<dbReference type="AlphaFoldDB" id="A0A8H4W4A3"/>
<dbReference type="Proteomes" id="UP000566819">
    <property type="component" value="Unassembled WGS sequence"/>
</dbReference>
<gene>
    <name evidence="15" type="ORF">G7Y89_g4441</name>
</gene>
<comment type="function">
    <text evidence="12">Catalyzes the hydrolysis of complex carboxylic polyesters found in the cell wall of plants. Degrades cutin, a macromolecule that forms the structure of the plant cuticle.</text>
</comment>
<feature type="region of interest" description="Disordered" evidence="14">
    <location>
        <begin position="784"/>
        <end position="920"/>
    </location>
</feature>
<dbReference type="Gene3D" id="3.40.50.1820">
    <property type="entry name" value="alpha/beta hydrolase"/>
    <property type="match status" value="1"/>
</dbReference>
<evidence type="ECO:0000256" key="6">
    <source>
        <dbReference type="ARBA" id="ARBA00022729"/>
    </source>
</evidence>
<comment type="catalytic activity">
    <reaction evidence="9 12">
        <text>cutin + H2O = cutin monomers.</text>
        <dbReference type="EC" id="3.1.1.74"/>
    </reaction>
</comment>
<feature type="compositionally biased region" description="Polar residues" evidence="14">
    <location>
        <begin position="795"/>
        <end position="820"/>
    </location>
</feature>
<dbReference type="PRINTS" id="PR00129">
    <property type="entry name" value="CUTINASE"/>
</dbReference>
<feature type="active site" description="Proton donor/acceptor" evidence="10">
    <location>
        <position position="243"/>
    </location>
</feature>
<feature type="disulfide bond" evidence="11">
    <location>
        <begin position="91"/>
        <end position="167"/>
    </location>
</feature>
<evidence type="ECO:0000256" key="4">
    <source>
        <dbReference type="ARBA" id="ARBA00022487"/>
    </source>
</evidence>
<dbReference type="OrthoDB" id="3225429at2759"/>
<keyword evidence="8 11" id="KW-1015">Disulfide bond</keyword>
<evidence type="ECO:0000256" key="8">
    <source>
        <dbReference type="ARBA" id="ARBA00023157"/>
    </source>
</evidence>
<evidence type="ECO:0000256" key="10">
    <source>
        <dbReference type="PIRSR" id="PIRSR611150-1"/>
    </source>
</evidence>
<dbReference type="PROSITE" id="PS00155">
    <property type="entry name" value="CUTINASE_1"/>
    <property type="match status" value="1"/>
</dbReference>
<sequence length="935" mass="102590">MRFSLIAVVSLLGLALASPVPEPSLALRRDASAPIEKRETALNAFLTLLLDYLPDIDGSINSVVGVLTVFERLLALLTGEQTTYNGLGGTCTTYTVIFARGTSEPGNVGILVGPPFFDALKSVVGSSAVTIQGVNDYAASVEGYLEGGDPTGSAEMATQIKAAKAACPNTKLIVSGYSQGGQIVHNAAALLPAATAEWISKVVIFGDPDNGKPVTNVASANVKIFCSAADNICVNGDLILPAHLLGPALSSETNLFRSQLLDNNSFLRVLRDSKVMDPFSIAASVGTLSHVCLVTVRRLGELAGKFKAASKILQDVSSETKIITISLSQLQNILVKNDNTILAEALLTLDVRNALDTALTGCSVTLSCIESEIRSLTTNIDIDQKLNLADRAKIVWKEDKFKELLQQLRGQHNTISILQQGLQMKAIADIIPLLKINCDAIKKVADGTESLRGLYPQVNKAESFMASIASPNRDETTFSIISERQFEFDDVVRNSTPYQRANQARKISGAPLRTAGSSAPEKASSPGNVQRTSRGNSGDFFEQLHVHVDGVEGENMSLREEMQEKDALIHNLEAQIIQTWEEEAERVQRQIKEAEAEYYERARRDLETELADMEYTWRAKIEKSEEYWRTLMAVKLDETRKEGDLRFQEMEFTWRNKHEETILLYQERAEREKDLSNKISGKLDAIQKEKDSLKKRLTSTHRRLDIAIEDEVLLYENLDAVQDSIQNGKAAKIGSTILVPLQSLLPLKDSLKRPPIFEAVKESEMPEDWVQKWKDEKLATMSSLDLETPKHNSQKRSPTPTSSLARSTDGPSNKSPTVSPKTPAPDSPSTRIDMPFVAGPSNKSPVVSPTAPAPDSPSSRIDKPFVAETSNQTRRTVTPPVPNFFRKEKKNTSISNQSPGRPNPTRRGPNPVHPPMNSTARVRCLSYHGLASNLD</sequence>
<dbReference type="GO" id="GO:0005576">
    <property type="term" value="C:extracellular region"/>
    <property type="evidence" value="ECO:0007669"/>
    <property type="project" value="UniProtKB-SubCell"/>
</dbReference>
<evidence type="ECO:0000256" key="3">
    <source>
        <dbReference type="ARBA" id="ARBA00013095"/>
    </source>
</evidence>
<organism evidence="15 16">
    <name type="scientific">Cudoniella acicularis</name>
    <dbReference type="NCBI Taxonomy" id="354080"/>
    <lineage>
        <taxon>Eukaryota</taxon>
        <taxon>Fungi</taxon>
        <taxon>Dikarya</taxon>
        <taxon>Ascomycota</taxon>
        <taxon>Pezizomycotina</taxon>
        <taxon>Leotiomycetes</taxon>
        <taxon>Helotiales</taxon>
        <taxon>Tricladiaceae</taxon>
        <taxon>Cudoniella</taxon>
    </lineage>
</organism>
<dbReference type="SUPFAM" id="SSF53474">
    <property type="entry name" value="alpha/beta-Hydrolases"/>
    <property type="match status" value="1"/>
</dbReference>
<accession>A0A8H4W4A3</accession>
<feature type="chain" id="PRO_5034620772" description="Cutinase" evidence="12">
    <location>
        <begin position="18"/>
        <end position="935"/>
    </location>
</feature>
<reference evidence="15 16" key="1">
    <citation type="submission" date="2020-03" db="EMBL/GenBank/DDBJ databases">
        <title>Draft Genome Sequence of Cudoniella acicularis.</title>
        <authorList>
            <person name="Buettner E."/>
            <person name="Kellner H."/>
        </authorList>
    </citation>
    <scope>NUCLEOTIDE SEQUENCE [LARGE SCALE GENOMIC DNA]</scope>
    <source>
        <strain evidence="15 16">DSM 108380</strain>
    </source>
</reference>
<dbReference type="Pfam" id="PF01083">
    <property type="entry name" value="Cutinase"/>
    <property type="match status" value="1"/>
</dbReference>
<feature type="region of interest" description="Disordered" evidence="14">
    <location>
        <begin position="499"/>
        <end position="536"/>
    </location>
</feature>
<dbReference type="InterPro" id="IPR000675">
    <property type="entry name" value="Cutinase/axe"/>
</dbReference>
<feature type="active site" evidence="10">
    <location>
        <position position="230"/>
    </location>
</feature>
<feature type="disulfide bond" evidence="11">
    <location>
        <begin position="226"/>
        <end position="233"/>
    </location>
</feature>